<dbReference type="InterPro" id="IPR000504">
    <property type="entry name" value="RRM_dom"/>
</dbReference>
<feature type="region of interest" description="Disordered" evidence="2">
    <location>
        <begin position="456"/>
        <end position="477"/>
    </location>
</feature>
<dbReference type="EMBL" id="CAJNOI010000002">
    <property type="protein sequence ID" value="CAF0727790.1"/>
    <property type="molecule type" value="Genomic_DNA"/>
</dbReference>
<comment type="caution">
    <text evidence="4">The sequence shown here is derived from an EMBL/GenBank/DDBJ whole genome shotgun (WGS) entry which is preliminary data.</text>
</comment>
<feature type="coiled-coil region" evidence="1">
    <location>
        <begin position="399"/>
        <end position="455"/>
    </location>
</feature>
<keyword evidence="1" id="KW-0175">Coiled coil</keyword>
<name>A0A813MYZ8_9BILA</name>
<dbReference type="GO" id="GO:0003723">
    <property type="term" value="F:RNA binding"/>
    <property type="evidence" value="ECO:0007669"/>
    <property type="project" value="InterPro"/>
</dbReference>
<feature type="domain" description="RRM" evidence="3">
    <location>
        <begin position="191"/>
        <end position="258"/>
    </location>
</feature>
<dbReference type="Proteomes" id="UP000663832">
    <property type="component" value="Unassembled WGS sequence"/>
</dbReference>
<feature type="domain" description="RRM" evidence="3">
    <location>
        <begin position="16"/>
        <end position="83"/>
    </location>
</feature>
<protein>
    <recommendedName>
        <fullName evidence="3">RRM domain-containing protein</fullName>
    </recommendedName>
</protein>
<evidence type="ECO:0000313" key="5">
    <source>
        <dbReference type="EMBL" id="CAF0793713.1"/>
    </source>
</evidence>
<reference evidence="4" key="1">
    <citation type="submission" date="2021-02" db="EMBL/GenBank/DDBJ databases">
        <authorList>
            <person name="Nowell W R."/>
        </authorList>
    </citation>
    <scope>NUCLEOTIDE SEQUENCE</scope>
</reference>
<dbReference type="Gene3D" id="3.30.70.330">
    <property type="match status" value="1"/>
</dbReference>
<evidence type="ECO:0000313" key="7">
    <source>
        <dbReference type="Proteomes" id="UP000663877"/>
    </source>
</evidence>
<dbReference type="SMART" id="SM00360">
    <property type="entry name" value="RRM"/>
    <property type="match status" value="2"/>
</dbReference>
<evidence type="ECO:0000256" key="2">
    <source>
        <dbReference type="SAM" id="MobiDB-lite"/>
    </source>
</evidence>
<dbReference type="InterPro" id="IPR012677">
    <property type="entry name" value="Nucleotide-bd_a/b_plait_sf"/>
</dbReference>
<keyword evidence="6" id="KW-1185">Reference proteome</keyword>
<dbReference type="EMBL" id="CAJNOM010000014">
    <property type="protein sequence ID" value="CAF0793713.1"/>
    <property type="molecule type" value="Genomic_DNA"/>
</dbReference>
<evidence type="ECO:0000313" key="6">
    <source>
        <dbReference type="Proteomes" id="UP000663832"/>
    </source>
</evidence>
<organism evidence="4 7">
    <name type="scientific">Adineta steineri</name>
    <dbReference type="NCBI Taxonomy" id="433720"/>
    <lineage>
        <taxon>Eukaryota</taxon>
        <taxon>Metazoa</taxon>
        <taxon>Spiralia</taxon>
        <taxon>Gnathifera</taxon>
        <taxon>Rotifera</taxon>
        <taxon>Eurotatoria</taxon>
        <taxon>Bdelloidea</taxon>
        <taxon>Adinetida</taxon>
        <taxon>Adinetidae</taxon>
        <taxon>Adineta</taxon>
    </lineage>
</organism>
<dbReference type="OrthoDB" id="10003086at2759"/>
<evidence type="ECO:0000313" key="4">
    <source>
        <dbReference type="EMBL" id="CAF0727790.1"/>
    </source>
</evidence>
<dbReference type="AlphaFoldDB" id="A0A813MYZ8"/>
<proteinExistence type="predicted"/>
<evidence type="ECO:0000259" key="3">
    <source>
        <dbReference type="SMART" id="SM00360"/>
    </source>
</evidence>
<evidence type="ECO:0000256" key="1">
    <source>
        <dbReference type="SAM" id="Coils"/>
    </source>
</evidence>
<dbReference type="SUPFAM" id="SSF54928">
    <property type="entry name" value="RNA-binding domain, RBD"/>
    <property type="match status" value="2"/>
</dbReference>
<sequence length="477" mass="55442">MASNPNTALYQNLSLCVYIGNTTTIENDTLLDYCSQFGTVITHSFNKEKFCDFHIIEFADLKSLESFLKTNDHKINAIKLDIKFYKNILTNNDALNIERKFFIGPILHKNDITQIMVFYKKQDSTVYYQLSKQNEQEYLLLQFANRQTVSMILEQQKIPVLNEHRKCHIYKPTHPKQFVNKIISMKNKHNQIHIHGLTNNITDIMLIDYFHKRVPVIACHILLNNPKCAVMEFNDEKTVRKILETSNIYLQGTNLVLSKASRSLASLLSSSTDDSDDENIKTTVISQPILNSLQTQNLTSVPTTHVMSQDIIQQLLLAMFNPIQPVNRIEPEYISPPETNESGWMSPPRTIVSDYPTIEPVPVRLPSHPRATTMSISMDPEYRPETSDVDIKPFNKVPSNNILQFVEQFENELDQIKNEYLSKFSKDRTTIEREINQLINEERQTLNRLDRYLNDRRKRVEKRHNKKRRHSSPSSSD</sequence>
<dbReference type="Proteomes" id="UP000663877">
    <property type="component" value="Unassembled WGS sequence"/>
</dbReference>
<gene>
    <name evidence="4" type="ORF">BJG266_LOCUS925</name>
    <name evidence="5" type="ORF">QVE165_LOCUS3839</name>
</gene>
<dbReference type="InterPro" id="IPR035979">
    <property type="entry name" value="RBD_domain_sf"/>
</dbReference>
<feature type="compositionally biased region" description="Basic residues" evidence="2">
    <location>
        <begin position="456"/>
        <end position="471"/>
    </location>
</feature>
<accession>A0A813MYZ8</accession>